<feature type="signal peptide" evidence="2">
    <location>
        <begin position="1"/>
        <end position="26"/>
    </location>
</feature>
<feature type="region of interest" description="Disordered" evidence="1">
    <location>
        <begin position="176"/>
        <end position="204"/>
    </location>
</feature>
<dbReference type="Gene3D" id="1.25.40.10">
    <property type="entry name" value="Tetratricopeptide repeat domain"/>
    <property type="match status" value="1"/>
</dbReference>
<sequence>MTPSLLPGPGIALAVLAVLHGGVAAATESGPVATLQCTAEPPTRLRGADADATDAAVQAALHQRTMGAAEDPSIAIETVAPAPVGRQVLVDIPMPGASGVMLQQQGREVLLSSPQALPPIDLRALQYCATDMIEGISVGYDTLLLSLAPGVTVTHTHIQGGLHLVLRHAAMPAHEAGQPAAAVGGASDEAHADERRDDVPSASDQGELRLRLLEAQLLLQTGQLGEAHRRYEALRQDMPASPDPLNGLASLALRGGRWREAKALYQEALLLDPGEPGAAAAVRAIDRATAPRLRSEVEYRETEGGVGTGRATAVIGGVSGQQPFGQGWRLGFAADFAQVDASQVLKRNGTVGSFSGQRQKAEVYVQHDSLGGQVIVGSLFLNGDTPGLGLRAELPDTWGATTLRAEYHRPNWDFFQSLIDYGTRDRLAVGRRQQLTTDLTGRLEVGGNRYGIQGDRDVADTISVTGELRLGNLAGVRGFSTAYVLDSEYLLRRADRIGADGQRFAPLQIFEREVHALTLGYAGVWKDRTKERALTYELSAGYGVDRYGKAGPLVAGNLGYVLGSLEVRLRGSYVENIGRTRGTTTVLGGSLTWVF</sequence>
<organism evidence="3 4">
    <name type="scientific">Dankookia rubra</name>
    <dbReference type="NCBI Taxonomy" id="1442381"/>
    <lineage>
        <taxon>Bacteria</taxon>
        <taxon>Pseudomonadati</taxon>
        <taxon>Pseudomonadota</taxon>
        <taxon>Alphaproteobacteria</taxon>
        <taxon>Acetobacterales</taxon>
        <taxon>Roseomonadaceae</taxon>
        <taxon>Dankookia</taxon>
    </lineage>
</organism>
<dbReference type="Proteomes" id="UP000295096">
    <property type="component" value="Unassembled WGS sequence"/>
</dbReference>
<dbReference type="AlphaFoldDB" id="A0A4R5Q7X2"/>
<protein>
    <submittedName>
        <fullName evidence="3">Tetratricopeptide repeat protein</fullName>
    </submittedName>
</protein>
<comment type="caution">
    <text evidence="3">The sequence shown here is derived from an EMBL/GenBank/DDBJ whole genome shotgun (WGS) entry which is preliminary data.</text>
</comment>
<evidence type="ECO:0000256" key="1">
    <source>
        <dbReference type="SAM" id="MobiDB-lite"/>
    </source>
</evidence>
<dbReference type="SUPFAM" id="SSF48452">
    <property type="entry name" value="TPR-like"/>
    <property type="match status" value="1"/>
</dbReference>
<gene>
    <name evidence="3" type="ORF">E2C06_31295</name>
</gene>
<name>A0A4R5Q7X2_9PROT</name>
<keyword evidence="4" id="KW-1185">Reference proteome</keyword>
<accession>A0A4R5Q7X2</accession>
<dbReference type="EMBL" id="SMSJ01000102">
    <property type="protein sequence ID" value="TDH58683.1"/>
    <property type="molecule type" value="Genomic_DNA"/>
</dbReference>
<proteinExistence type="predicted"/>
<feature type="chain" id="PRO_5020476240" evidence="2">
    <location>
        <begin position="27"/>
        <end position="595"/>
    </location>
</feature>
<evidence type="ECO:0000313" key="4">
    <source>
        <dbReference type="Proteomes" id="UP000295096"/>
    </source>
</evidence>
<feature type="compositionally biased region" description="Basic and acidic residues" evidence="1">
    <location>
        <begin position="188"/>
        <end position="199"/>
    </location>
</feature>
<dbReference type="OrthoDB" id="7293877at2"/>
<keyword evidence="2" id="KW-0732">Signal</keyword>
<reference evidence="3 4" key="1">
    <citation type="journal article" date="2016" name="J. Microbiol.">
        <title>Dankookia rubra gen. nov., sp. nov., an alphaproteobacterium isolated from sediment of a shallow stream.</title>
        <authorList>
            <person name="Kim W.H."/>
            <person name="Kim D.H."/>
            <person name="Kang K."/>
            <person name="Ahn T.Y."/>
        </authorList>
    </citation>
    <scope>NUCLEOTIDE SEQUENCE [LARGE SCALE GENOMIC DNA]</scope>
    <source>
        <strain evidence="3 4">JCM30602</strain>
    </source>
</reference>
<dbReference type="Pfam" id="PF14559">
    <property type="entry name" value="TPR_19"/>
    <property type="match status" value="1"/>
</dbReference>
<dbReference type="InterPro" id="IPR011990">
    <property type="entry name" value="TPR-like_helical_dom_sf"/>
</dbReference>
<evidence type="ECO:0000256" key="2">
    <source>
        <dbReference type="SAM" id="SignalP"/>
    </source>
</evidence>
<evidence type="ECO:0000313" key="3">
    <source>
        <dbReference type="EMBL" id="TDH58683.1"/>
    </source>
</evidence>